<reference evidence="2 3" key="1">
    <citation type="submission" date="2022-07" db="EMBL/GenBank/DDBJ databases">
        <title>Methylomonas rivi sp. nov., Methylomonas rosea sp. nov., Methylomonas aureus sp. nov. and Methylomonas subterranea sp. nov., four novel methanotrophs isolated from a freshwater creek and the deep terrestrial subsurface.</title>
        <authorList>
            <person name="Abin C."/>
            <person name="Sankaranarayanan K."/>
            <person name="Garner C."/>
            <person name="Sindelar R."/>
            <person name="Kotary K."/>
            <person name="Garner R."/>
            <person name="Barclay S."/>
            <person name="Lawson P."/>
            <person name="Krumholz L."/>
        </authorList>
    </citation>
    <scope>NUCLEOTIDE SEQUENCE [LARGE SCALE GENOMIC DNA]</scope>
    <source>
        <strain evidence="2 3">WSC-6</strain>
    </source>
</reference>
<evidence type="ECO:0000313" key="3">
    <source>
        <dbReference type="Proteomes" id="UP001524586"/>
    </source>
</evidence>
<dbReference type="SUPFAM" id="SSF52821">
    <property type="entry name" value="Rhodanese/Cell cycle control phosphatase"/>
    <property type="match status" value="1"/>
</dbReference>
<name>A0ABT1U165_9GAMM</name>
<dbReference type="SMART" id="SM00450">
    <property type="entry name" value="RHOD"/>
    <property type="match status" value="1"/>
</dbReference>
<dbReference type="PANTHER" id="PTHR44086:SF10">
    <property type="entry name" value="THIOSULFATE SULFURTRANSFERASE_RHODANESE-LIKE DOMAIN-CONTAINING PROTEIN 3"/>
    <property type="match status" value="1"/>
</dbReference>
<dbReference type="CDD" id="cd00158">
    <property type="entry name" value="RHOD"/>
    <property type="match status" value="1"/>
</dbReference>
<evidence type="ECO:0000259" key="1">
    <source>
        <dbReference type="PROSITE" id="PS50206"/>
    </source>
</evidence>
<evidence type="ECO:0000313" key="2">
    <source>
        <dbReference type="EMBL" id="MCQ8127569.1"/>
    </source>
</evidence>
<organism evidence="2 3">
    <name type="scientific">Methylomonas rivi</name>
    <dbReference type="NCBI Taxonomy" id="2952226"/>
    <lineage>
        <taxon>Bacteria</taxon>
        <taxon>Pseudomonadati</taxon>
        <taxon>Pseudomonadota</taxon>
        <taxon>Gammaproteobacteria</taxon>
        <taxon>Methylococcales</taxon>
        <taxon>Methylococcaceae</taxon>
        <taxon>Methylomonas</taxon>
    </lineage>
</organism>
<dbReference type="RefSeq" id="WP_256613899.1">
    <property type="nucleotide sequence ID" value="NZ_JANIBK010000011.1"/>
</dbReference>
<gene>
    <name evidence="2" type="ORF">NP596_03775</name>
</gene>
<dbReference type="PANTHER" id="PTHR44086">
    <property type="entry name" value="THIOSULFATE SULFURTRANSFERASE RDL2, MITOCHONDRIAL-RELATED"/>
    <property type="match status" value="1"/>
</dbReference>
<sequence length="146" mass="16268">MKILPNLLFTGFLFCSQTLPADEVTGIGPEQLLDMQQNRNALVVDIRTADEWQHSGVIADSRKLQSFDRQGRFDQEKWLADLEKMKSSPDQPVILVCRSGNRSGKVGAFLAQQAGMKNIYHLDNGLQSWLKAGHPVSPNCLQVACK</sequence>
<feature type="domain" description="Rhodanese" evidence="1">
    <location>
        <begin position="37"/>
        <end position="138"/>
    </location>
</feature>
<comment type="caution">
    <text evidence="2">The sequence shown here is derived from an EMBL/GenBank/DDBJ whole genome shotgun (WGS) entry which is preliminary data.</text>
</comment>
<proteinExistence type="predicted"/>
<dbReference type="PROSITE" id="PS50206">
    <property type="entry name" value="RHODANESE_3"/>
    <property type="match status" value="1"/>
</dbReference>
<dbReference type="EMBL" id="JANIBK010000011">
    <property type="protein sequence ID" value="MCQ8127569.1"/>
    <property type="molecule type" value="Genomic_DNA"/>
</dbReference>
<dbReference type="Proteomes" id="UP001524586">
    <property type="component" value="Unassembled WGS sequence"/>
</dbReference>
<dbReference type="Pfam" id="PF00581">
    <property type="entry name" value="Rhodanese"/>
    <property type="match status" value="1"/>
</dbReference>
<accession>A0ABT1U165</accession>
<dbReference type="Gene3D" id="3.40.250.10">
    <property type="entry name" value="Rhodanese-like domain"/>
    <property type="match status" value="1"/>
</dbReference>
<dbReference type="InterPro" id="IPR001763">
    <property type="entry name" value="Rhodanese-like_dom"/>
</dbReference>
<dbReference type="InterPro" id="IPR036873">
    <property type="entry name" value="Rhodanese-like_dom_sf"/>
</dbReference>
<keyword evidence="3" id="KW-1185">Reference proteome</keyword>
<protein>
    <submittedName>
        <fullName evidence="2">Rhodanese-like domain-containing protein</fullName>
    </submittedName>
</protein>